<sequence>MNLVSLWEEVCHTGPPFTSRESTTLTYPVFAVLAIYNRDGSKNGTHSWSASIDNIGLASYIAVQVYELVHGVQFRAILRRMAPFQTLTFALISSDAFLRVLPGAHSLSTDRKTLILDRSALPVLHELMSPTVVPKVAHAVKELGKLRRKSKKVALLGDDAGSGFEDDP</sequence>
<evidence type="ECO:0000313" key="1">
    <source>
        <dbReference type="EMBL" id="KAJ2967050.1"/>
    </source>
</evidence>
<keyword evidence="2" id="KW-1185">Reference proteome</keyword>
<evidence type="ECO:0000313" key="2">
    <source>
        <dbReference type="Proteomes" id="UP001144978"/>
    </source>
</evidence>
<reference evidence="1" key="1">
    <citation type="submission" date="2022-08" db="EMBL/GenBank/DDBJ databases">
        <title>Genome Sequence of Pycnoporus sanguineus.</title>
        <authorList>
            <person name="Buettner E."/>
        </authorList>
    </citation>
    <scope>NUCLEOTIDE SEQUENCE</scope>
    <source>
        <strain evidence="1">CG-C14</strain>
    </source>
</reference>
<protein>
    <submittedName>
        <fullName evidence="1">Uncharacterized protein</fullName>
    </submittedName>
</protein>
<organism evidence="1 2">
    <name type="scientific">Trametes sanguinea</name>
    <dbReference type="NCBI Taxonomy" id="158606"/>
    <lineage>
        <taxon>Eukaryota</taxon>
        <taxon>Fungi</taxon>
        <taxon>Dikarya</taxon>
        <taxon>Basidiomycota</taxon>
        <taxon>Agaricomycotina</taxon>
        <taxon>Agaricomycetes</taxon>
        <taxon>Polyporales</taxon>
        <taxon>Polyporaceae</taxon>
        <taxon>Trametes</taxon>
    </lineage>
</organism>
<name>A0ACC1MJD7_9APHY</name>
<accession>A0ACC1MJD7</accession>
<dbReference type="EMBL" id="JANSHE010006447">
    <property type="protein sequence ID" value="KAJ2967050.1"/>
    <property type="molecule type" value="Genomic_DNA"/>
</dbReference>
<dbReference type="Proteomes" id="UP001144978">
    <property type="component" value="Unassembled WGS sequence"/>
</dbReference>
<gene>
    <name evidence="1" type="ORF">NUW54_g13626</name>
</gene>
<proteinExistence type="predicted"/>
<comment type="caution">
    <text evidence="1">The sequence shown here is derived from an EMBL/GenBank/DDBJ whole genome shotgun (WGS) entry which is preliminary data.</text>
</comment>